<evidence type="ECO:0000256" key="1">
    <source>
        <dbReference type="SAM" id="SignalP"/>
    </source>
</evidence>
<dbReference type="OrthoDB" id="5194348at2759"/>
<gene>
    <name evidence="2" type="ORF">EI97DRAFT_384971</name>
</gene>
<sequence length="91" mass="10285">MRFSLILAFLSAAMVFGQRYEVCTREVAKTDECLEVINANACYNKLQFRNNQTLSCINGANDNERAIKACKCCTCVGPRMCEFVTKQRITC</sequence>
<feature type="chain" id="PRO_5025441267" evidence="1">
    <location>
        <begin position="18"/>
        <end position="91"/>
    </location>
</feature>
<dbReference type="Proteomes" id="UP000800097">
    <property type="component" value="Unassembled WGS sequence"/>
</dbReference>
<keyword evidence="1" id="KW-0732">Signal</keyword>
<keyword evidence="3" id="KW-1185">Reference proteome</keyword>
<dbReference type="GeneID" id="54549174"/>
<name>A0A6A6J8X8_WESOR</name>
<dbReference type="AlphaFoldDB" id="A0A6A6J8X8"/>
<evidence type="ECO:0000313" key="2">
    <source>
        <dbReference type="EMBL" id="KAF2272862.1"/>
    </source>
</evidence>
<dbReference type="EMBL" id="ML986516">
    <property type="protein sequence ID" value="KAF2272862.1"/>
    <property type="molecule type" value="Genomic_DNA"/>
</dbReference>
<organism evidence="2 3">
    <name type="scientific">Westerdykella ornata</name>
    <dbReference type="NCBI Taxonomy" id="318751"/>
    <lineage>
        <taxon>Eukaryota</taxon>
        <taxon>Fungi</taxon>
        <taxon>Dikarya</taxon>
        <taxon>Ascomycota</taxon>
        <taxon>Pezizomycotina</taxon>
        <taxon>Dothideomycetes</taxon>
        <taxon>Pleosporomycetidae</taxon>
        <taxon>Pleosporales</taxon>
        <taxon>Sporormiaceae</taxon>
        <taxon>Westerdykella</taxon>
    </lineage>
</organism>
<accession>A0A6A6J8X8</accession>
<protein>
    <submittedName>
        <fullName evidence="2">Uncharacterized protein</fullName>
    </submittedName>
</protein>
<proteinExistence type="predicted"/>
<dbReference type="RefSeq" id="XP_033650401.1">
    <property type="nucleotide sequence ID" value="XM_033795999.1"/>
</dbReference>
<reference evidence="2" key="1">
    <citation type="journal article" date="2020" name="Stud. Mycol.">
        <title>101 Dothideomycetes genomes: a test case for predicting lifestyles and emergence of pathogens.</title>
        <authorList>
            <person name="Haridas S."/>
            <person name="Albert R."/>
            <person name="Binder M."/>
            <person name="Bloem J."/>
            <person name="Labutti K."/>
            <person name="Salamov A."/>
            <person name="Andreopoulos B."/>
            <person name="Baker S."/>
            <person name="Barry K."/>
            <person name="Bills G."/>
            <person name="Bluhm B."/>
            <person name="Cannon C."/>
            <person name="Castanera R."/>
            <person name="Culley D."/>
            <person name="Daum C."/>
            <person name="Ezra D."/>
            <person name="Gonzalez J."/>
            <person name="Henrissat B."/>
            <person name="Kuo A."/>
            <person name="Liang C."/>
            <person name="Lipzen A."/>
            <person name="Lutzoni F."/>
            <person name="Magnuson J."/>
            <person name="Mondo S."/>
            <person name="Nolan M."/>
            <person name="Ohm R."/>
            <person name="Pangilinan J."/>
            <person name="Park H.-J."/>
            <person name="Ramirez L."/>
            <person name="Alfaro M."/>
            <person name="Sun H."/>
            <person name="Tritt A."/>
            <person name="Yoshinaga Y."/>
            <person name="Zwiers L.-H."/>
            <person name="Turgeon B."/>
            <person name="Goodwin S."/>
            <person name="Spatafora J."/>
            <person name="Crous P."/>
            <person name="Grigoriev I."/>
        </authorList>
    </citation>
    <scope>NUCLEOTIDE SEQUENCE</scope>
    <source>
        <strain evidence="2">CBS 379.55</strain>
    </source>
</reference>
<evidence type="ECO:0000313" key="3">
    <source>
        <dbReference type="Proteomes" id="UP000800097"/>
    </source>
</evidence>
<feature type="signal peptide" evidence="1">
    <location>
        <begin position="1"/>
        <end position="17"/>
    </location>
</feature>